<name>X0YAX7_9ZZZZ</name>
<gene>
    <name evidence="1" type="ORF">S01H1_79593</name>
</gene>
<dbReference type="EMBL" id="BARS01053673">
    <property type="protein sequence ID" value="GAG52959.1"/>
    <property type="molecule type" value="Genomic_DNA"/>
</dbReference>
<accession>X0YAX7</accession>
<evidence type="ECO:0000313" key="1">
    <source>
        <dbReference type="EMBL" id="GAG52959.1"/>
    </source>
</evidence>
<proteinExistence type="predicted"/>
<feature type="non-terminal residue" evidence="1">
    <location>
        <position position="1"/>
    </location>
</feature>
<dbReference type="AlphaFoldDB" id="X0YAX7"/>
<reference evidence="1" key="1">
    <citation type="journal article" date="2014" name="Front. Microbiol.">
        <title>High frequency of phylogenetically diverse reductive dehalogenase-homologous genes in deep subseafloor sedimentary metagenomes.</title>
        <authorList>
            <person name="Kawai M."/>
            <person name="Futagami T."/>
            <person name="Toyoda A."/>
            <person name="Takaki Y."/>
            <person name="Nishi S."/>
            <person name="Hori S."/>
            <person name="Arai W."/>
            <person name="Tsubouchi T."/>
            <person name="Morono Y."/>
            <person name="Uchiyama I."/>
            <person name="Ito T."/>
            <person name="Fujiyama A."/>
            <person name="Inagaki F."/>
            <person name="Takami H."/>
        </authorList>
    </citation>
    <scope>NUCLEOTIDE SEQUENCE</scope>
    <source>
        <strain evidence="1">Expedition CK06-06</strain>
    </source>
</reference>
<organism evidence="1">
    <name type="scientific">marine sediment metagenome</name>
    <dbReference type="NCBI Taxonomy" id="412755"/>
    <lineage>
        <taxon>unclassified sequences</taxon>
        <taxon>metagenomes</taxon>
        <taxon>ecological metagenomes</taxon>
    </lineage>
</organism>
<sequence length="94" mass="11079">TQYSLSEEILYPWLEWLHYVVQYEKLQKEVRERTDKLEKFESELNIFNRSVMIEGPRVTGGILVAKTKSKHIKIKKTKIRTKKGSDVVITKLVS</sequence>
<protein>
    <submittedName>
        <fullName evidence="1">Uncharacterized protein</fullName>
    </submittedName>
</protein>
<comment type="caution">
    <text evidence="1">The sequence shown here is derived from an EMBL/GenBank/DDBJ whole genome shotgun (WGS) entry which is preliminary data.</text>
</comment>